<proteinExistence type="predicted"/>
<protein>
    <recommendedName>
        <fullName evidence="4">Competence protein ComG</fullName>
    </recommendedName>
</protein>
<evidence type="ECO:0008006" key="4">
    <source>
        <dbReference type="Google" id="ProtNLM"/>
    </source>
</evidence>
<keyword evidence="1" id="KW-0472">Membrane</keyword>
<dbReference type="Proteomes" id="UP000248214">
    <property type="component" value="Unassembled WGS sequence"/>
</dbReference>
<keyword evidence="1" id="KW-0812">Transmembrane</keyword>
<sequence length="128" mass="14913">MNEKGMALLLVLVILAMMSMLTLHTLVLYQQEKEFLGLEKSMQKLDWLIVNGKDEVIHLLKLDEDHNITSGELVYDDGVVFYFVTSSEQADVVALEGETDDNYAKRATFSYNRETKKMENWREMMIWN</sequence>
<reference evidence="2 3" key="1">
    <citation type="submission" date="2017-10" db="EMBL/GenBank/DDBJ databases">
        <title>Bacillus sp. nov., a halophilic bacterium isolated from a Keqin Lake.</title>
        <authorList>
            <person name="Wang H."/>
        </authorList>
    </citation>
    <scope>NUCLEOTIDE SEQUENCE [LARGE SCALE GENOMIC DNA]</scope>
    <source>
        <strain evidence="2 3">KQ-12</strain>
    </source>
</reference>
<comment type="caution">
    <text evidence="2">The sequence shown here is derived from an EMBL/GenBank/DDBJ whole genome shotgun (WGS) entry which is preliminary data.</text>
</comment>
<dbReference type="Pfam" id="PF14173">
    <property type="entry name" value="ComGG"/>
    <property type="match status" value="1"/>
</dbReference>
<name>A0A323TK49_9BACI</name>
<dbReference type="OrthoDB" id="9970723at2"/>
<dbReference type="AlphaFoldDB" id="A0A323TK49"/>
<evidence type="ECO:0000313" key="3">
    <source>
        <dbReference type="Proteomes" id="UP000248214"/>
    </source>
</evidence>
<evidence type="ECO:0000256" key="1">
    <source>
        <dbReference type="SAM" id="Phobius"/>
    </source>
</evidence>
<dbReference type="RefSeq" id="WP_110607958.1">
    <property type="nucleotide sequence ID" value="NZ_PDOD01000001.1"/>
</dbReference>
<dbReference type="EMBL" id="PDOD01000001">
    <property type="protein sequence ID" value="PYZ94324.1"/>
    <property type="molecule type" value="Genomic_DNA"/>
</dbReference>
<dbReference type="InterPro" id="IPR020372">
    <property type="entry name" value="Competence_ComGG"/>
</dbReference>
<accession>A0A323TK49</accession>
<keyword evidence="1" id="KW-1133">Transmembrane helix</keyword>
<evidence type="ECO:0000313" key="2">
    <source>
        <dbReference type="EMBL" id="PYZ94324.1"/>
    </source>
</evidence>
<organism evidence="2 3">
    <name type="scientific">Salipaludibacillus keqinensis</name>
    <dbReference type="NCBI Taxonomy" id="2045207"/>
    <lineage>
        <taxon>Bacteria</taxon>
        <taxon>Bacillati</taxon>
        <taxon>Bacillota</taxon>
        <taxon>Bacilli</taxon>
        <taxon>Bacillales</taxon>
        <taxon>Bacillaceae</taxon>
    </lineage>
</organism>
<keyword evidence="3" id="KW-1185">Reference proteome</keyword>
<feature type="transmembrane region" description="Helical" evidence="1">
    <location>
        <begin position="6"/>
        <end position="29"/>
    </location>
</feature>
<gene>
    <name evidence="2" type="ORF">CR194_01980</name>
</gene>